<evidence type="ECO:0000313" key="1">
    <source>
        <dbReference type="EMBL" id="GIY29186.1"/>
    </source>
</evidence>
<proteinExistence type="predicted"/>
<gene>
    <name evidence="1" type="ORF">CEXT_197051</name>
</gene>
<accession>A0AAV4S995</accession>
<comment type="caution">
    <text evidence="1">The sequence shown here is derived from an EMBL/GenBank/DDBJ whole genome shotgun (WGS) entry which is preliminary data.</text>
</comment>
<evidence type="ECO:0008006" key="3">
    <source>
        <dbReference type="Google" id="ProtNLM"/>
    </source>
</evidence>
<keyword evidence="2" id="KW-1185">Reference proteome</keyword>
<dbReference type="AlphaFoldDB" id="A0AAV4S995"/>
<evidence type="ECO:0000313" key="2">
    <source>
        <dbReference type="Proteomes" id="UP001054945"/>
    </source>
</evidence>
<organism evidence="1 2">
    <name type="scientific">Caerostris extrusa</name>
    <name type="common">Bark spider</name>
    <name type="synonym">Caerostris bankana</name>
    <dbReference type="NCBI Taxonomy" id="172846"/>
    <lineage>
        <taxon>Eukaryota</taxon>
        <taxon>Metazoa</taxon>
        <taxon>Ecdysozoa</taxon>
        <taxon>Arthropoda</taxon>
        <taxon>Chelicerata</taxon>
        <taxon>Arachnida</taxon>
        <taxon>Araneae</taxon>
        <taxon>Araneomorphae</taxon>
        <taxon>Entelegynae</taxon>
        <taxon>Araneoidea</taxon>
        <taxon>Araneidae</taxon>
        <taxon>Caerostris</taxon>
    </lineage>
</organism>
<dbReference type="EMBL" id="BPLR01009033">
    <property type="protein sequence ID" value="GIY29186.1"/>
    <property type="molecule type" value="Genomic_DNA"/>
</dbReference>
<dbReference type="Proteomes" id="UP001054945">
    <property type="component" value="Unassembled WGS sequence"/>
</dbReference>
<sequence>MFLFTSLLIPGSSTLSYYRPPLPGTPGSLSEFDSIMPTTVDNLLVRNECQMVRVIAFPCDPPIPPAGMAISRGGCPDPFHGRDAT</sequence>
<protein>
    <recommendedName>
        <fullName evidence="3">Secreted protein</fullName>
    </recommendedName>
</protein>
<reference evidence="1 2" key="1">
    <citation type="submission" date="2021-06" db="EMBL/GenBank/DDBJ databases">
        <title>Caerostris extrusa draft genome.</title>
        <authorList>
            <person name="Kono N."/>
            <person name="Arakawa K."/>
        </authorList>
    </citation>
    <scope>NUCLEOTIDE SEQUENCE [LARGE SCALE GENOMIC DNA]</scope>
</reference>
<name>A0AAV4S995_CAEEX</name>